<protein>
    <recommendedName>
        <fullName evidence="5">DUF11 domain-containing protein</fullName>
    </recommendedName>
</protein>
<keyword evidence="2" id="KW-0812">Transmembrane</keyword>
<keyword evidence="2" id="KW-0472">Membrane</keyword>
<evidence type="ECO:0008006" key="5">
    <source>
        <dbReference type="Google" id="ProtNLM"/>
    </source>
</evidence>
<evidence type="ECO:0000256" key="2">
    <source>
        <dbReference type="SAM" id="Phobius"/>
    </source>
</evidence>
<evidence type="ECO:0000313" key="4">
    <source>
        <dbReference type="Proteomes" id="UP000034044"/>
    </source>
</evidence>
<keyword evidence="2" id="KW-1133">Transmembrane helix</keyword>
<evidence type="ECO:0000313" key="3">
    <source>
        <dbReference type="EMBL" id="KKQ23122.1"/>
    </source>
</evidence>
<sequence>MLEDLEKKLYSQEKGETIRRANSKKEEKESVESGWRGRIETDFGKSFEKPLSKINQISKWFFWIVMPILILGIAGVGYYLYKYFSINQEINFSVIAPNSVMVGVPYDLEFTFDNRSKSALKGTEFSLFLPEGATILGESDERRVFKKEIGDLEPGSGYQDKIKLVIFGQAQEVKNFKAAVNYYSSLNTLLEKTKNIEISAKESGVKLDMSAPEKVLNNEEFEIIVNYANVSDFDFSGAKLKIDYPSKFLLKESNPILTGNYWEIGDLIKGGEGKLLIKGKIIGSEQTFFDIKASLEANYGSRSYLISEKTASLYIAPSPLSSKIILNDADNYIVRPGETLKYKIFYQNNTDVGLSDVVVNVKLVGEMFDFSSVKTKGSFNSKTNTLSWNAANISELKQLATGASGNVEFTVLAKSNYPIKKLSDKNFVLKAEAEISSPTVPYYVAADKTIGVSNLENRVIGYIVLEPQVYFSDLSLGVSNKGSLPPKVNQPINFTVHWVIRNYSNDARNIDIRAFLSPGVKFTGLIKSNVSSTPAYNERTQEFTWTIDKIGATKGIVGKPVEAIFQIEALPNITQSGREMPLVGNVNLSAVDEFVNLGLNYTANSISTRDLRDSGLDMGKIIVSQ</sequence>
<feature type="transmembrane region" description="Helical" evidence="2">
    <location>
        <begin position="60"/>
        <end position="81"/>
    </location>
</feature>
<dbReference type="AlphaFoldDB" id="A0A0G0FZ87"/>
<feature type="region of interest" description="Disordered" evidence="1">
    <location>
        <begin position="1"/>
        <end position="31"/>
    </location>
</feature>
<organism evidence="3 4">
    <name type="scientific">Candidatus Wolfebacteria bacterium GW2011_GWC1_37_10</name>
    <dbReference type="NCBI Taxonomy" id="1619010"/>
    <lineage>
        <taxon>Bacteria</taxon>
        <taxon>Candidatus Wolfeibacteriota</taxon>
    </lineage>
</organism>
<name>A0A0G0FZ87_9BACT</name>
<comment type="caution">
    <text evidence="3">The sequence shown here is derived from an EMBL/GenBank/DDBJ whole genome shotgun (WGS) entry which is preliminary data.</text>
</comment>
<reference evidence="3 4" key="1">
    <citation type="journal article" date="2015" name="Nature">
        <title>rRNA introns, odd ribosomes, and small enigmatic genomes across a large radiation of phyla.</title>
        <authorList>
            <person name="Brown C.T."/>
            <person name="Hug L.A."/>
            <person name="Thomas B.C."/>
            <person name="Sharon I."/>
            <person name="Castelle C.J."/>
            <person name="Singh A."/>
            <person name="Wilkins M.J."/>
            <person name="Williams K.H."/>
            <person name="Banfield J.F."/>
        </authorList>
    </citation>
    <scope>NUCLEOTIDE SEQUENCE [LARGE SCALE GENOMIC DNA]</scope>
</reference>
<dbReference type="Proteomes" id="UP000034044">
    <property type="component" value="Unassembled WGS sequence"/>
</dbReference>
<accession>A0A0G0FZ87</accession>
<proteinExistence type="predicted"/>
<evidence type="ECO:0000256" key="1">
    <source>
        <dbReference type="SAM" id="MobiDB-lite"/>
    </source>
</evidence>
<dbReference type="EMBL" id="LBSR01000004">
    <property type="protein sequence ID" value="KKQ23122.1"/>
    <property type="molecule type" value="Genomic_DNA"/>
</dbReference>
<gene>
    <name evidence="3" type="ORF">US36_C0004G0023</name>
</gene>